<gene>
    <name evidence="1" type="ORF">BJG93_35620</name>
</gene>
<proteinExistence type="predicted"/>
<reference evidence="1" key="1">
    <citation type="submission" date="2016-09" db="EMBL/GenBank/DDBJ databases">
        <title>The Complete Genome of Burkholderia sprentiae wsm5005.</title>
        <authorList>
            <person name="De Meyer S."/>
            <person name="Wang P."/>
            <person name="Terpolilli J."/>
        </authorList>
    </citation>
    <scope>NUCLEOTIDE SEQUENCE [LARGE SCALE GENOMIC DNA]</scope>
    <source>
        <strain evidence="1">WSM5005</strain>
    </source>
</reference>
<dbReference type="Proteomes" id="UP000179860">
    <property type="component" value="Chromosome 2"/>
</dbReference>
<protein>
    <submittedName>
        <fullName evidence="1">Uncharacterized protein</fullName>
    </submittedName>
</protein>
<name>A0A8F4KI37_9BURK</name>
<accession>A0A8F4KI37</accession>
<sequence>MRLSDRLTFCRREQALFRRAGCSVFGAQRKRVTRRKLRGKSPLSIQTAFNRARDFPEAEAHRCAPQDGVKALPHKAISLHVIASAANFRVSYCLDDRPRTCCTKSTKVI</sequence>
<organism evidence="1 2">
    <name type="scientific">Paraburkholderia sprentiae WSM5005</name>
    <dbReference type="NCBI Taxonomy" id="754502"/>
    <lineage>
        <taxon>Bacteria</taxon>
        <taxon>Pseudomonadati</taxon>
        <taxon>Pseudomonadota</taxon>
        <taxon>Betaproteobacteria</taxon>
        <taxon>Burkholderiales</taxon>
        <taxon>Burkholderiaceae</taxon>
        <taxon>Paraburkholderia</taxon>
    </lineage>
</organism>
<evidence type="ECO:0000313" key="1">
    <source>
        <dbReference type="EMBL" id="QXE07289.1"/>
    </source>
</evidence>
<evidence type="ECO:0000313" key="2">
    <source>
        <dbReference type="Proteomes" id="UP000179860"/>
    </source>
</evidence>
<dbReference type="KEGG" id="pspw:BJG93_35620"/>
<dbReference type="AlphaFoldDB" id="A0A8F4KI37"/>
<dbReference type="EMBL" id="CP017562">
    <property type="protein sequence ID" value="QXE07289.1"/>
    <property type="molecule type" value="Genomic_DNA"/>
</dbReference>
<keyword evidence="2" id="KW-1185">Reference proteome</keyword>
<dbReference type="RefSeq" id="WP_154671752.1">
    <property type="nucleotide sequence ID" value="NZ_CP017562.2"/>
</dbReference>